<sequence>GSTGVDNARILDLSCSHERYHGEEDRVDKQKEVDTLKMSLNRVRSQLLRASDESMDALQAGASKLETNAAELKTCKVWAVGVSILVIAAITILWCLSKKE</sequence>
<reference evidence="2 3" key="1">
    <citation type="submission" date="2018-10" db="EMBL/GenBank/DDBJ databases">
        <title>Improved assembly of the deer mouse Peromyscus maniculatus genome.</title>
        <authorList>
            <person name="Lassance J.-M."/>
            <person name="Hoekstra H.E."/>
        </authorList>
    </citation>
    <scope>NUCLEOTIDE SEQUENCE [LARGE SCALE GENOMIC DNA]</scope>
</reference>
<evidence type="ECO:0000313" key="3">
    <source>
        <dbReference type="Proteomes" id="UP000694547"/>
    </source>
</evidence>
<proteinExistence type="predicted"/>
<keyword evidence="1" id="KW-0812">Transmembrane</keyword>
<name>A0A8C8W4A9_PERMB</name>
<dbReference type="AlphaFoldDB" id="A0A8C8W4A9"/>
<reference evidence="2" key="3">
    <citation type="submission" date="2025-09" db="UniProtKB">
        <authorList>
            <consortium name="Ensembl"/>
        </authorList>
    </citation>
    <scope>IDENTIFICATION</scope>
</reference>
<evidence type="ECO:0000256" key="1">
    <source>
        <dbReference type="SAM" id="Phobius"/>
    </source>
</evidence>
<keyword evidence="3" id="KW-1185">Reference proteome</keyword>
<protein>
    <recommendedName>
        <fullName evidence="4">V-SNARE coiled-coil homology domain-containing protein</fullName>
    </recommendedName>
</protein>
<dbReference type="Proteomes" id="UP000694547">
    <property type="component" value="Chromosome 4"/>
</dbReference>
<accession>A0A8C8W4A9</accession>
<evidence type="ECO:0000313" key="2">
    <source>
        <dbReference type="Ensembl" id="ENSPEMP00000035493.1"/>
    </source>
</evidence>
<reference evidence="2" key="2">
    <citation type="submission" date="2025-08" db="UniProtKB">
        <authorList>
            <consortium name="Ensembl"/>
        </authorList>
    </citation>
    <scope>IDENTIFICATION</scope>
</reference>
<organism evidence="2 3">
    <name type="scientific">Peromyscus maniculatus bairdii</name>
    <name type="common">Prairie deer mouse</name>
    <dbReference type="NCBI Taxonomy" id="230844"/>
    <lineage>
        <taxon>Eukaryota</taxon>
        <taxon>Metazoa</taxon>
        <taxon>Chordata</taxon>
        <taxon>Craniata</taxon>
        <taxon>Vertebrata</taxon>
        <taxon>Euteleostomi</taxon>
        <taxon>Mammalia</taxon>
        <taxon>Eutheria</taxon>
        <taxon>Euarchontoglires</taxon>
        <taxon>Glires</taxon>
        <taxon>Rodentia</taxon>
        <taxon>Myomorpha</taxon>
        <taxon>Muroidea</taxon>
        <taxon>Cricetidae</taxon>
        <taxon>Neotominae</taxon>
        <taxon>Peromyscus</taxon>
    </lineage>
</organism>
<keyword evidence="1" id="KW-0472">Membrane</keyword>
<keyword evidence="1" id="KW-1133">Transmembrane helix</keyword>
<evidence type="ECO:0008006" key="4">
    <source>
        <dbReference type="Google" id="ProtNLM"/>
    </source>
</evidence>
<feature type="transmembrane region" description="Helical" evidence="1">
    <location>
        <begin position="77"/>
        <end position="96"/>
    </location>
</feature>
<dbReference type="Ensembl" id="ENSPEMT00000039696.1">
    <property type="protein sequence ID" value="ENSPEMP00000035493.1"/>
    <property type="gene ID" value="ENSPEMG00000028309.1"/>
</dbReference>